<name>A0ACC2L0Y7_PERAE</name>
<evidence type="ECO:0000313" key="2">
    <source>
        <dbReference type="Proteomes" id="UP001234297"/>
    </source>
</evidence>
<reference evidence="1 2" key="1">
    <citation type="journal article" date="2022" name="Hortic Res">
        <title>A haplotype resolved chromosomal level avocado genome allows analysis of novel avocado genes.</title>
        <authorList>
            <person name="Nath O."/>
            <person name="Fletcher S.J."/>
            <person name="Hayward A."/>
            <person name="Shaw L.M."/>
            <person name="Masouleh A.K."/>
            <person name="Furtado A."/>
            <person name="Henry R.J."/>
            <person name="Mitter N."/>
        </authorList>
    </citation>
    <scope>NUCLEOTIDE SEQUENCE [LARGE SCALE GENOMIC DNA]</scope>
    <source>
        <strain evidence="2">cv. Hass</strain>
    </source>
</reference>
<evidence type="ECO:0000313" key="1">
    <source>
        <dbReference type="EMBL" id="KAJ8627129.1"/>
    </source>
</evidence>
<comment type="caution">
    <text evidence="1">The sequence shown here is derived from an EMBL/GenBank/DDBJ whole genome shotgun (WGS) entry which is preliminary data.</text>
</comment>
<dbReference type="Proteomes" id="UP001234297">
    <property type="component" value="Chromosome 6"/>
</dbReference>
<protein>
    <submittedName>
        <fullName evidence="1">Uncharacterized protein</fullName>
    </submittedName>
</protein>
<gene>
    <name evidence="1" type="ORF">MRB53_020436</name>
</gene>
<keyword evidence="2" id="KW-1185">Reference proteome</keyword>
<dbReference type="EMBL" id="CM056814">
    <property type="protein sequence ID" value="KAJ8627129.1"/>
    <property type="molecule type" value="Genomic_DNA"/>
</dbReference>
<sequence>MKRRRHRRLDAQLGDGSDDSVQSSTAMWGQPNPKPSPSCYLLPLRFLRRRSTAQRRFFCGSGDLLLRRDQIPFNPIGAQRHVAILRRRERQ</sequence>
<organism evidence="1 2">
    <name type="scientific">Persea americana</name>
    <name type="common">Avocado</name>
    <dbReference type="NCBI Taxonomy" id="3435"/>
    <lineage>
        <taxon>Eukaryota</taxon>
        <taxon>Viridiplantae</taxon>
        <taxon>Streptophyta</taxon>
        <taxon>Embryophyta</taxon>
        <taxon>Tracheophyta</taxon>
        <taxon>Spermatophyta</taxon>
        <taxon>Magnoliopsida</taxon>
        <taxon>Magnoliidae</taxon>
        <taxon>Laurales</taxon>
        <taxon>Lauraceae</taxon>
        <taxon>Persea</taxon>
    </lineage>
</organism>
<accession>A0ACC2L0Y7</accession>
<proteinExistence type="predicted"/>